<comment type="pathway">
    <text evidence="1 7 8">Purine metabolism; IMP biosynthesis via de novo pathway; N(1)-(5-phospho-D-ribosyl)glycinamide from 5-phospho-alpha-D-ribose 1-diphosphate: step 1/2.</text>
</comment>
<feature type="binding site" evidence="7 10">
    <location>
        <position position="364"/>
    </location>
    <ligand>
        <name>Mg(2+)</name>
        <dbReference type="ChEBI" id="CHEBI:18420"/>
    </ligand>
</feature>
<sequence length="488" mass="53203">MSFPCLAYDAESDRAREECGVFGVRGAAEAAVLTAFGLHALQHRGQEACGITSYNAGRFHSERHLGLVGEHFTDPATLKALAGDMAMGHVRYSTSGGAVLRNVQPLYADVRGGGVALAHNGNLTNARALRDDLVAGGAIFQSTSDTEVILQLAARSKKTKSVDRLIQALTQIEGAFALVGLTNDKMIGARDPLGIRPLVMGELDGAVIFTSETCALDMIGARFLREVEPGEVVIVSDEGIETRRYAPRTPARPCAFEYIYFARPDSIINGVSVYEARKRMGRRLAEETPADIDVVVPVPDSGMAAALGFAEAIGKPFDLGIIRSHFVGRTFIQPTQAKRDLGVRRKHAANPAVLKGKRVLLIDDSIVRGTTSKKIVRMVREAGATEVHFRSACPPITHPDFYGIDMPMREELMAASHNPERMRAMLECDTLGFLSVEGLYWAVRGEARDPERPQLADHYFTGEYPTRLVDRDQARSNKDEQLSLLVDA</sequence>
<dbReference type="GO" id="GO:0000287">
    <property type="term" value="F:magnesium ion binding"/>
    <property type="evidence" value="ECO:0007669"/>
    <property type="project" value="UniProtKB-UniRule"/>
</dbReference>
<evidence type="ECO:0000256" key="8">
    <source>
        <dbReference type="PIRNR" id="PIRNR000485"/>
    </source>
</evidence>
<dbReference type="SUPFAM" id="SSF53271">
    <property type="entry name" value="PRTase-like"/>
    <property type="match status" value="1"/>
</dbReference>
<dbReference type="PIRSF" id="PIRSF000485">
    <property type="entry name" value="Amd_phspho_trans"/>
    <property type="match status" value="1"/>
</dbReference>
<keyword evidence="13" id="KW-1185">Reference proteome</keyword>
<keyword evidence="5 7" id="KW-0658">Purine biosynthesis</keyword>
<keyword evidence="7 10" id="KW-0479">Metal-binding</keyword>
<evidence type="ECO:0000256" key="1">
    <source>
        <dbReference type="ARBA" id="ARBA00005209"/>
    </source>
</evidence>
<gene>
    <name evidence="7" type="primary">purF</name>
    <name evidence="12" type="ORF">F1654_03985</name>
</gene>
<dbReference type="Pfam" id="PF00156">
    <property type="entry name" value="Pribosyltran"/>
    <property type="match status" value="1"/>
</dbReference>
<dbReference type="InterPro" id="IPR005854">
    <property type="entry name" value="PurF"/>
</dbReference>
<evidence type="ECO:0000256" key="10">
    <source>
        <dbReference type="PIRSR" id="PIRSR000485-2"/>
    </source>
</evidence>
<dbReference type="HAMAP" id="MF_01931">
    <property type="entry name" value="PurF"/>
    <property type="match status" value="1"/>
</dbReference>
<evidence type="ECO:0000256" key="4">
    <source>
        <dbReference type="ARBA" id="ARBA00022679"/>
    </source>
</evidence>
<keyword evidence="4 7" id="KW-0808">Transferase</keyword>
<dbReference type="InterPro" id="IPR029055">
    <property type="entry name" value="Ntn_hydrolases_N"/>
</dbReference>
<feature type="active site" description="Nucleophile" evidence="7 9">
    <location>
        <position position="19"/>
    </location>
</feature>
<dbReference type="Gene3D" id="3.40.50.2020">
    <property type="match status" value="1"/>
</dbReference>
<feature type="binding site" evidence="7 10">
    <location>
        <position position="363"/>
    </location>
    <ligand>
        <name>Mg(2+)</name>
        <dbReference type="ChEBI" id="CHEBI:18420"/>
    </ligand>
</feature>
<dbReference type="CDD" id="cd00715">
    <property type="entry name" value="GPATase_N"/>
    <property type="match status" value="1"/>
</dbReference>
<dbReference type="RefSeq" id="WP_150022185.1">
    <property type="nucleotide sequence ID" value="NZ_VWOJ01000001.1"/>
</dbReference>
<dbReference type="Proteomes" id="UP000325122">
    <property type="component" value="Unassembled WGS sequence"/>
</dbReference>
<comment type="caution">
    <text evidence="12">The sequence shown here is derived from an EMBL/GenBank/DDBJ whole genome shotgun (WGS) entry which is preliminary data.</text>
</comment>
<keyword evidence="7 10" id="KW-0460">Magnesium</keyword>
<dbReference type="SUPFAM" id="SSF56235">
    <property type="entry name" value="N-terminal nucleophile aminohydrolases (Ntn hydrolases)"/>
    <property type="match status" value="1"/>
</dbReference>
<evidence type="ECO:0000256" key="9">
    <source>
        <dbReference type="PIRSR" id="PIRSR000485-1"/>
    </source>
</evidence>
<dbReference type="GO" id="GO:0006189">
    <property type="term" value="P:'de novo' IMP biosynthetic process"/>
    <property type="evidence" value="ECO:0007669"/>
    <property type="project" value="UniProtKB-UniRule"/>
</dbReference>
<evidence type="ECO:0000259" key="11">
    <source>
        <dbReference type="PROSITE" id="PS51278"/>
    </source>
</evidence>
<evidence type="ECO:0000256" key="2">
    <source>
        <dbReference type="ARBA" id="ARBA00010138"/>
    </source>
</evidence>
<protein>
    <recommendedName>
        <fullName evidence="7">Amidophosphoribosyltransferase</fullName>
        <shortName evidence="7">ATase</shortName>
        <ecNumber evidence="7">2.4.2.14</ecNumber>
    </recommendedName>
    <alternativeName>
        <fullName evidence="7">Glutamine phosphoribosylpyrophosphate amidotransferase</fullName>
        <shortName evidence="7">GPATase</shortName>
    </alternativeName>
</protein>
<feature type="binding site" evidence="7 10">
    <location>
        <position position="301"/>
    </location>
    <ligand>
        <name>Mg(2+)</name>
        <dbReference type="ChEBI" id="CHEBI:18420"/>
    </ligand>
</feature>
<dbReference type="Gene3D" id="3.60.20.10">
    <property type="entry name" value="Glutamine Phosphoribosylpyrophosphate, subunit 1, domain 1"/>
    <property type="match status" value="1"/>
</dbReference>
<dbReference type="CDD" id="cd06223">
    <property type="entry name" value="PRTases_typeI"/>
    <property type="match status" value="1"/>
</dbReference>
<dbReference type="NCBIfam" id="TIGR01134">
    <property type="entry name" value="purF"/>
    <property type="match status" value="1"/>
</dbReference>
<dbReference type="PROSITE" id="PS51278">
    <property type="entry name" value="GATASE_TYPE_2"/>
    <property type="match status" value="1"/>
</dbReference>
<organism evidence="12 13">
    <name type="scientific">Alkalicaulis satelles</name>
    <dbReference type="NCBI Taxonomy" id="2609175"/>
    <lineage>
        <taxon>Bacteria</taxon>
        <taxon>Pseudomonadati</taxon>
        <taxon>Pseudomonadota</taxon>
        <taxon>Alphaproteobacteria</taxon>
        <taxon>Maricaulales</taxon>
        <taxon>Maricaulaceae</taxon>
        <taxon>Alkalicaulis</taxon>
    </lineage>
</organism>
<dbReference type="PANTHER" id="PTHR11907">
    <property type="entry name" value="AMIDOPHOSPHORIBOSYLTRANSFERASE"/>
    <property type="match status" value="1"/>
</dbReference>
<dbReference type="UniPathway" id="UPA00074">
    <property type="reaction ID" value="UER00124"/>
</dbReference>
<evidence type="ECO:0000313" key="13">
    <source>
        <dbReference type="Proteomes" id="UP000325122"/>
    </source>
</evidence>
<comment type="catalytic activity">
    <reaction evidence="7 8">
        <text>5-phospho-beta-D-ribosylamine + L-glutamate + diphosphate = 5-phospho-alpha-D-ribose 1-diphosphate + L-glutamine + H2O</text>
        <dbReference type="Rhea" id="RHEA:14905"/>
        <dbReference type="ChEBI" id="CHEBI:15377"/>
        <dbReference type="ChEBI" id="CHEBI:29985"/>
        <dbReference type="ChEBI" id="CHEBI:33019"/>
        <dbReference type="ChEBI" id="CHEBI:58017"/>
        <dbReference type="ChEBI" id="CHEBI:58359"/>
        <dbReference type="ChEBI" id="CHEBI:58681"/>
        <dbReference type="EC" id="2.4.2.14"/>
    </reaction>
</comment>
<keyword evidence="3 7" id="KW-0328">Glycosyltransferase</keyword>
<evidence type="ECO:0000256" key="5">
    <source>
        <dbReference type="ARBA" id="ARBA00022755"/>
    </source>
</evidence>
<comment type="cofactor">
    <cofactor evidence="7 10">
        <name>Mg(2+)</name>
        <dbReference type="ChEBI" id="CHEBI:18420"/>
    </cofactor>
    <text evidence="7 10">Binds 1 Mg(2+) ion per subunit.</text>
</comment>
<proteinExistence type="inferred from homology"/>
<name>A0A5M6ZNJ1_9PROT</name>
<evidence type="ECO:0000313" key="12">
    <source>
        <dbReference type="EMBL" id="KAA5805154.1"/>
    </source>
</evidence>
<comment type="similarity">
    <text evidence="2 7 8">In the C-terminal section; belongs to the purine/pyrimidine phosphoribosyltransferase family.</text>
</comment>
<comment type="function">
    <text evidence="7">Catalyzes the formation of phosphoribosylamine from phosphoribosylpyrophosphate (PRPP) and glutamine.</text>
</comment>
<dbReference type="InterPro" id="IPR017932">
    <property type="entry name" value="GATase_2_dom"/>
</dbReference>
<reference evidence="12 13" key="1">
    <citation type="submission" date="2019-09" db="EMBL/GenBank/DDBJ databases">
        <authorList>
            <person name="Kevbrin V."/>
            <person name="Grouzdev D.S."/>
        </authorList>
    </citation>
    <scope>NUCLEOTIDE SEQUENCE [LARGE SCALE GENOMIC DNA]</scope>
    <source>
        <strain evidence="12 13">G-192</strain>
    </source>
</reference>
<dbReference type="InterPro" id="IPR035584">
    <property type="entry name" value="PurF_N"/>
</dbReference>
<evidence type="ECO:0000256" key="6">
    <source>
        <dbReference type="ARBA" id="ARBA00022962"/>
    </source>
</evidence>
<dbReference type="GO" id="GO:0004044">
    <property type="term" value="F:amidophosphoribosyltransferase activity"/>
    <property type="evidence" value="ECO:0007669"/>
    <property type="project" value="UniProtKB-UniRule"/>
</dbReference>
<evidence type="ECO:0000256" key="7">
    <source>
        <dbReference type="HAMAP-Rule" id="MF_01931"/>
    </source>
</evidence>
<feature type="domain" description="Glutamine amidotransferase type-2" evidence="11">
    <location>
        <begin position="19"/>
        <end position="238"/>
    </location>
</feature>
<dbReference type="GO" id="GO:0009113">
    <property type="term" value="P:purine nucleobase biosynthetic process"/>
    <property type="evidence" value="ECO:0007669"/>
    <property type="project" value="UniProtKB-UniRule"/>
</dbReference>
<dbReference type="Pfam" id="PF13522">
    <property type="entry name" value="GATase_6"/>
    <property type="match status" value="1"/>
</dbReference>
<dbReference type="AlphaFoldDB" id="A0A5M6ZNJ1"/>
<dbReference type="EC" id="2.4.2.14" evidence="7"/>
<dbReference type="InterPro" id="IPR000836">
    <property type="entry name" value="PRTase_dom"/>
</dbReference>
<dbReference type="InterPro" id="IPR029057">
    <property type="entry name" value="PRTase-like"/>
</dbReference>
<dbReference type="EMBL" id="VWOJ01000001">
    <property type="protein sequence ID" value="KAA5805154.1"/>
    <property type="molecule type" value="Genomic_DNA"/>
</dbReference>
<comment type="caution">
    <text evidence="7">Lacks conserved residue(s) required for the propagation of feature annotation.</text>
</comment>
<accession>A0A5M6ZNJ1</accession>
<keyword evidence="6 7" id="KW-0315">Glutamine amidotransferase</keyword>
<evidence type="ECO:0000256" key="3">
    <source>
        <dbReference type="ARBA" id="ARBA00022676"/>
    </source>
</evidence>